<protein>
    <submittedName>
        <fullName evidence="1">Uncharacterized protein</fullName>
    </submittedName>
</protein>
<name>A0ABU0GHK5_9CELL</name>
<dbReference type="Proteomes" id="UP001240250">
    <property type="component" value="Unassembled WGS sequence"/>
</dbReference>
<organism evidence="1 2">
    <name type="scientific">Cellulomonas iranensis</name>
    <dbReference type="NCBI Taxonomy" id="76862"/>
    <lineage>
        <taxon>Bacteria</taxon>
        <taxon>Bacillati</taxon>
        <taxon>Actinomycetota</taxon>
        <taxon>Actinomycetes</taxon>
        <taxon>Micrococcales</taxon>
        <taxon>Cellulomonadaceae</taxon>
        <taxon>Cellulomonas</taxon>
    </lineage>
</organism>
<accession>A0ABU0GHK5</accession>
<sequence length="199" mass="20979">MTVQPPRPISDVTWTPPPQWVGWVPGAAQADAEALAAQVTDDPAVIPGVAAGLRALDTAWSDPAGAPVTMGAWLPHPAAGVVAGSLVIRLISPDPDGRLSPEALLALAQHPPRRMGLRVLESSAAPGQLAAGPAVLLVTDLTARFSRRIVREYTWFVLPPGTDETLMCQFETDQAWAFEPLGDQTNLITDSLIVTLEGA</sequence>
<comment type="caution">
    <text evidence="1">The sequence shown here is derived from an EMBL/GenBank/DDBJ whole genome shotgun (WGS) entry which is preliminary data.</text>
</comment>
<proteinExistence type="predicted"/>
<reference evidence="1 2" key="1">
    <citation type="submission" date="2023-07" db="EMBL/GenBank/DDBJ databases">
        <title>Sequencing the genomes of 1000 actinobacteria strains.</title>
        <authorList>
            <person name="Klenk H.-P."/>
        </authorList>
    </citation>
    <scope>NUCLEOTIDE SEQUENCE [LARGE SCALE GENOMIC DNA]</scope>
    <source>
        <strain evidence="1 2">DSM 14785</strain>
    </source>
</reference>
<gene>
    <name evidence="1" type="ORF">JO380_001240</name>
</gene>
<keyword evidence="2" id="KW-1185">Reference proteome</keyword>
<dbReference type="EMBL" id="JAUSVM010000001">
    <property type="protein sequence ID" value="MDQ0424859.1"/>
    <property type="molecule type" value="Genomic_DNA"/>
</dbReference>
<evidence type="ECO:0000313" key="1">
    <source>
        <dbReference type="EMBL" id="MDQ0424859.1"/>
    </source>
</evidence>
<evidence type="ECO:0000313" key="2">
    <source>
        <dbReference type="Proteomes" id="UP001240250"/>
    </source>
</evidence>
<dbReference type="RefSeq" id="WP_070320297.1">
    <property type="nucleotide sequence ID" value="NZ_JAUSVM010000001.1"/>
</dbReference>